<name>A0A1P9WSM0_9BACT</name>
<dbReference type="Proteomes" id="UP000187941">
    <property type="component" value="Chromosome"/>
</dbReference>
<dbReference type="EMBL" id="CP014263">
    <property type="protein sequence ID" value="AQG78374.1"/>
    <property type="molecule type" value="Genomic_DNA"/>
</dbReference>
<sequence>MTRFRTVVLLFLLPLSLIAQPAPPLERLVSIDLRNETLSQALAKISQAGKFSFSYNPALLPANRTVTLRATKRPVRDVLGQLFGGSIRLRTRGNHIILLRADEPEQPKDFILDGYIIDGQTSERVGAVSLFERTSLRSAVSNEYGYYRLKLPATLSVVRLEVRRQAYLSQSLTIPSRRSQPQNIYLTAIPRPTVIDPLDTRPLPTDTASRPTPMLTERPVVFASADSGVVAMPASFLERSRQTLGRWTLSTKQLINSINLDRDTLYRTWQVSLVPGLGTNRSLGGRIINDYSINMFMGYALGVRKMELGGFMNLIREDVRGFQAAGFGNLVGGNTQGVQLAGFMNTNQGNVGPVQLAGFINTVGGNVRGFQAAGFTNVTRGTANGVQLAGFLNTNRQTVQAVQVAGFANVAAADVLGWQIAGFTNVVQGQLTGWQISGFLNKAQDVVSGRQVGFINVARSSEKAPIGFLSFVKENGYRNIELSANEITTLNATFRIGVRQFYNVFTAGLNPTTNVWSYGYGLGTATADRRGWSFAVEGMVHQLNRTNLFIDDANLLLRLSPTVVKQFGPRIGISVGPTLNGYYTEDSALSPLANISLPAVVVRDNNALRLRDVWSGWLGWQAGLRVGL</sequence>
<dbReference type="OrthoDB" id="5505971at2"/>
<evidence type="ECO:0000313" key="2">
    <source>
        <dbReference type="EMBL" id="AQG78374.1"/>
    </source>
</evidence>
<proteinExistence type="predicted"/>
<dbReference type="KEGG" id="smon:AWR27_02900"/>
<keyword evidence="3" id="KW-1185">Reference proteome</keyword>
<organism evidence="2 3">
    <name type="scientific">Spirosoma montaniterrae</name>
    <dbReference type="NCBI Taxonomy" id="1178516"/>
    <lineage>
        <taxon>Bacteria</taxon>
        <taxon>Pseudomonadati</taxon>
        <taxon>Bacteroidota</taxon>
        <taxon>Cytophagia</taxon>
        <taxon>Cytophagales</taxon>
        <taxon>Cytophagaceae</taxon>
        <taxon>Spirosoma</taxon>
    </lineage>
</organism>
<evidence type="ECO:0000313" key="3">
    <source>
        <dbReference type="Proteomes" id="UP000187941"/>
    </source>
</evidence>
<evidence type="ECO:0008006" key="4">
    <source>
        <dbReference type="Google" id="ProtNLM"/>
    </source>
</evidence>
<evidence type="ECO:0000256" key="1">
    <source>
        <dbReference type="SAM" id="SignalP"/>
    </source>
</evidence>
<dbReference type="AlphaFoldDB" id="A0A1P9WSM0"/>
<accession>A0A1P9WSM0</accession>
<dbReference type="RefSeq" id="WP_077129816.1">
    <property type="nucleotide sequence ID" value="NZ_CP014263.1"/>
</dbReference>
<feature type="chain" id="PRO_5012297991" description="Secretin/TonB short N-terminal domain-containing protein" evidence="1">
    <location>
        <begin position="22"/>
        <end position="628"/>
    </location>
</feature>
<protein>
    <recommendedName>
        <fullName evidence="4">Secretin/TonB short N-terminal domain-containing protein</fullName>
    </recommendedName>
</protein>
<feature type="signal peptide" evidence="1">
    <location>
        <begin position="1"/>
        <end position="21"/>
    </location>
</feature>
<dbReference type="STRING" id="1178516.AWR27_02900"/>
<reference evidence="2 3" key="1">
    <citation type="submission" date="2016-01" db="EMBL/GenBank/DDBJ databases">
        <authorList>
            <person name="Oliw E.H."/>
        </authorList>
    </citation>
    <scope>NUCLEOTIDE SEQUENCE [LARGE SCALE GENOMIC DNA]</scope>
    <source>
        <strain evidence="2 3">DY10</strain>
    </source>
</reference>
<keyword evidence="1" id="KW-0732">Signal</keyword>
<gene>
    <name evidence="2" type="ORF">AWR27_02900</name>
</gene>